<evidence type="ECO:0000256" key="5">
    <source>
        <dbReference type="ARBA" id="ARBA00022741"/>
    </source>
</evidence>
<evidence type="ECO:0000256" key="1">
    <source>
        <dbReference type="ARBA" id="ARBA00001946"/>
    </source>
</evidence>
<name>A0AAD2CG69_9STRA</name>
<dbReference type="Pfam" id="PF02272">
    <property type="entry name" value="DHHA1"/>
    <property type="match status" value="1"/>
</dbReference>
<protein>
    <recommendedName>
        <fullName evidence="11">CBS domain-containing protein</fullName>
    </recommendedName>
</protein>
<evidence type="ECO:0000256" key="7">
    <source>
        <dbReference type="ARBA" id="ARBA00022884"/>
    </source>
</evidence>
<dbReference type="Gene3D" id="3.90.1280.20">
    <property type="match status" value="1"/>
</dbReference>
<feature type="compositionally biased region" description="Low complexity" evidence="9">
    <location>
        <begin position="221"/>
        <end position="232"/>
    </location>
</feature>
<evidence type="ECO:0000256" key="3">
    <source>
        <dbReference type="ARBA" id="ARBA00022695"/>
    </source>
</evidence>
<dbReference type="Gene3D" id="3.90.1640.10">
    <property type="entry name" value="inorganic pyrophosphatase (n-terminal core)"/>
    <property type="match status" value="2"/>
</dbReference>
<comment type="cofactor">
    <cofactor evidence="1">
        <name>Mg(2+)</name>
        <dbReference type="ChEBI" id="CHEBI:18420"/>
    </cofactor>
</comment>
<keyword evidence="3" id="KW-0808">Transferase</keyword>
<evidence type="ECO:0000256" key="8">
    <source>
        <dbReference type="PROSITE-ProRule" id="PRU00703"/>
    </source>
</evidence>
<keyword evidence="4" id="KW-0479">Metal-binding</keyword>
<keyword evidence="3" id="KW-0548">Nucleotidyltransferase</keyword>
<sequence length="616" mass="66286">MKTLAVWYLFHCSTVTAFLSTNPSLASRIQAPSTSEAGPLASKSEAASHRTSIRFPSSSPSSSSSSLCSVSPKTTAADAKANTKQKKKNIRGKPKANKDAGPKMRIEEPCNVVFTHTNADFDTLAAAVALSLLWSQKTFPERPTHVVLPRGVHPVVQRFLAFHKHLLPLRGFKTILPEDVHAIGVVDAQSASRIGRGKSWLESARSIHVFDHHDTNKDPSETTSSNDSSKPSQSKKKEGEATTAPAPAPTDTSNSLIDMATEVVIDMVGSTTTLLVERLRDAGIRPQPHEATLFVLGIRADTGGLVYESTTLRDAAALLWCLEQGASQTAISEFAISRIGEEQRYVLNLALQKTETTIFRGLRVSTVLVGEDDDGEHHEYIAGLAQVCEELLDLTDSDVFLLGATHQSGKGGSKDKAQWVSLIGRASPRAVGVDLNQIMRKYGGGGHPKAAAAAVRCEGPSDGETSARGTLEAATKMVESQIPEQLVASSFMAPMQVLVTVSAEDSVASARQVFEERRLKSAPVIDSITNQFKGSLKLNDLVKAIRSGRSEDKVRGILRSSVDTVLPETSIADLEELMVDKGVGRIPVVDEEGVLVGLVTRTDLLRQHKLYDAANF</sequence>
<dbReference type="AlphaFoldDB" id="A0AAD2CG69"/>
<feature type="chain" id="PRO_5042143149" description="CBS domain-containing protein" evidence="10">
    <location>
        <begin position="18"/>
        <end position="616"/>
    </location>
</feature>
<keyword evidence="7" id="KW-0694">RNA-binding</keyword>
<feature type="domain" description="CBS" evidence="11">
    <location>
        <begin position="558"/>
        <end position="615"/>
    </location>
</feature>
<evidence type="ECO:0000256" key="10">
    <source>
        <dbReference type="SAM" id="SignalP"/>
    </source>
</evidence>
<feature type="signal peptide" evidence="10">
    <location>
        <begin position="1"/>
        <end position="17"/>
    </location>
</feature>
<keyword evidence="5" id="KW-0547">Nucleotide-binding</keyword>
<evidence type="ECO:0000259" key="11">
    <source>
        <dbReference type="PROSITE" id="PS51371"/>
    </source>
</evidence>
<dbReference type="SUPFAM" id="SSF54631">
    <property type="entry name" value="CBS-domain pair"/>
    <property type="match status" value="1"/>
</dbReference>
<dbReference type="InterPro" id="IPR046342">
    <property type="entry name" value="CBS_dom_sf"/>
</dbReference>
<keyword evidence="10" id="KW-0732">Signal</keyword>
<dbReference type="CDD" id="cd02205">
    <property type="entry name" value="CBS_pair_SF"/>
    <property type="match status" value="1"/>
</dbReference>
<dbReference type="PROSITE" id="PS51371">
    <property type="entry name" value="CBS"/>
    <property type="match status" value="2"/>
</dbReference>
<reference evidence="12" key="1">
    <citation type="submission" date="2023-08" db="EMBL/GenBank/DDBJ databases">
        <authorList>
            <person name="Audoor S."/>
            <person name="Bilcke G."/>
        </authorList>
    </citation>
    <scope>NUCLEOTIDE SEQUENCE</scope>
</reference>
<evidence type="ECO:0000313" key="12">
    <source>
        <dbReference type="EMBL" id="CAJ1931570.1"/>
    </source>
</evidence>
<accession>A0AAD2CG69</accession>
<dbReference type="PANTHER" id="PTHR47788:SF1">
    <property type="entry name" value="A-ADDING TRNA NUCLEOTIDYLTRANSFERASE"/>
    <property type="match status" value="1"/>
</dbReference>
<dbReference type="Gene3D" id="3.10.310.30">
    <property type="match status" value="1"/>
</dbReference>
<keyword evidence="2" id="KW-0819">tRNA processing</keyword>
<dbReference type="GO" id="GO:0000166">
    <property type="term" value="F:nucleotide binding"/>
    <property type="evidence" value="ECO:0007669"/>
    <property type="project" value="UniProtKB-KW"/>
</dbReference>
<dbReference type="SMART" id="SM00116">
    <property type="entry name" value="CBS"/>
    <property type="match status" value="2"/>
</dbReference>
<evidence type="ECO:0000256" key="4">
    <source>
        <dbReference type="ARBA" id="ARBA00022723"/>
    </source>
</evidence>
<feature type="compositionally biased region" description="Basic and acidic residues" evidence="9">
    <location>
        <begin position="211"/>
        <end position="220"/>
    </location>
</feature>
<dbReference type="PANTHER" id="PTHR47788">
    <property type="entry name" value="POLYA POLYMERASE"/>
    <property type="match status" value="1"/>
</dbReference>
<feature type="compositionally biased region" description="Basic residues" evidence="9">
    <location>
        <begin position="83"/>
        <end position="95"/>
    </location>
</feature>
<dbReference type="GO" id="GO:0016779">
    <property type="term" value="F:nucleotidyltransferase activity"/>
    <property type="evidence" value="ECO:0007669"/>
    <property type="project" value="UniProtKB-KW"/>
</dbReference>
<dbReference type="InterPro" id="IPR000644">
    <property type="entry name" value="CBS_dom"/>
</dbReference>
<organism evidence="12 13">
    <name type="scientific">Cylindrotheca closterium</name>
    <dbReference type="NCBI Taxonomy" id="2856"/>
    <lineage>
        <taxon>Eukaryota</taxon>
        <taxon>Sar</taxon>
        <taxon>Stramenopiles</taxon>
        <taxon>Ochrophyta</taxon>
        <taxon>Bacillariophyta</taxon>
        <taxon>Bacillariophyceae</taxon>
        <taxon>Bacillariophycidae</taxon>
        <taxon>Bacillariales</taxon>
        <taxon>Bacillariaceae</taxon>
        <taxon>Cylindrotheca</taxon>
    </lineage>
</organism>
<dbReference type="Proteomes" id="UP001295423">
    <property type="component" value="Unassembled WGS sequence"/>
</dbReference>
<dbReference type="EMBL" id="CAKOGP040000158">
    <property type="protein sequence ID" value="CAJ1931570.1"/>
    <property type="molecule type" value="Genomic_DNA"/>
</dbReference>
<feature type="domain" description="CBS" evidence="11">
    <location>
        <begin position="492"/>
        <end position="551"/>
    </location>
</feature>
<keyword evidence="13" id="KW-1185">Reference proteome</keyword>
<proteinExistence type="predicted"/>
<dbReference type="GO" id="GO:0008033">
    <property type="term" value="P:tRNA processing"/>
    <property type="evidence" value="ECO:0007669"/>
    <property type="project" value="UniProtKB-KW"/>
</dbReference>
<dbReference type="InterPro" id="IPR038763">
    <property type="entry name" value="DHH_sf"/>
</dbReference>
<feature type="compositionally biased region" description="Low complexity" evidence="9">
    <location>
        <begin position="56"/>
        <end position="82"/>
    </location>
</feature>
<dbReference type="SUPFAM" id="SSF64182">
    <property type="entry name" value="DHH phosphoesterases"/>
    <property type="match status" value="1"/>
</dbReference>
<dbReference type="Gene3D" id="3.10.580.10">
    <property type="entry name" value="CBS-domain"/>
    <property type="match status" value="1"/>
</dbReference>
<dbReference type="Pfam" id="PF00571">
    <property type="entry name" value="CBS"/>
    <property type="match status" value="2"/>
</dbReference>
<feature type="region of interest" description="Disordered" evidence="9">
    <location>
        <begin position="30"/>
        <end position="104"/>
    </location>
</feature>
<keyword evidence="6" id="KW-0460">Magnesium</keyword>
<dbReference type="GO" id="GO:0046872">
    <property type="term" value="F:metal ion binding"/>
    <property type="evidence" value="ECO:0007669"/>
    <property type="project" value="UniProtKB-KW"/>
</dbReference>
<dbReference type="GO" id="GO:0003723">
    <property type="term" value="F:RNA binding"/>
    <property type="evidence" value="ECO:0007669"/>
    <property type="project" value="UniProtKB-KW"/>
</dbReference>
<feature type="region of interest" description="Disordered" evidence="9">
    <location>
        <begin position="211"/>
        <end position="255"/>
    </location>
</feature>
<comment type="caution">
    <text evidence="12">The sequence shown here is derived from an EMBL/GenBank/DDBJ whole genome shotgun (WGS) entry which is preliminary data.</text>
</comment>
<keyword evidence="8" id="KW-0129">CBS domain</keyword>
<gene>
    <name evidence="12" type="ORF">CYCCA115_LOCUS2449</name>
</gene>
<dbReference type="InterPro" id="IPR052390">
    <property type="entry name" value="tRNA_nt/polyA_polymerase"/>
</dbReference>
<evidence type="ECO:0000256" key="9">
    <source>
        <dbReference type="SAM" id="MobiDB-lite"/>
    </source>
</evidence>
<evidence type="ECO:0000313" key="13">
    <source>
        <dbReference type="Proteomes" id="UP001295423"/>
    </source>
</evidence>
<dbReference type="InterPro" id="IPR003156">
    <property type="entry name" value="DHHA1_dom"/>
</dbReference>
<evidence type="ECO:0000256" key="6">
    <source>
        <dbReference type="ARBA" id="ARBA00022842"/>
    </source>
</evidence>
<evidence type="ECO:0000256" key="2">
    <source>
        <dbReference type="ARBA" id="ARBA00022694"/>
    </source>
</evidence>